<proteinExistence type="predicted"/>
<evidence type="ECO:0000256" key="9">
    <source>
        <dbReference type="ARBA" id="ARBA00023136"/>
    </source>
</evidence>
<dbReference type="Pfam" id="PF04584">
    <property type="entry name" value="Pox_A28"/>
    <property type="match status" value="1"/>
</dbReference>
<keyword evidence="6" id="KW-0946">Virion</keyword>
<sequence length="140" mass="16065">MNPVTVFFVVVVTVAVCMILFQVYSIYLNYDNIKEFNAMHSPLEYSKMVNVTAIDRRVQDANDDIYDAKQKWRCVKFDDSYVSLSMFGYKADGVGIRRFRTLNGCIDYTFSTSTHSSILNPCIPPNDPKSRECTFLKSVL</sequence>
<reference evidence="17 18" key="1">
    <citation type="journal article" date="2019" name="J. Virol.">
        <title>Punctuated evolution of myxoma virus: rapid and disjunct evolution of a recent viral lineage in Australia.</title>
        <authorList>
            <person name="Eden J.-S."/>
            <person name="Kerr P.J."/>
            <person name="Holmes E.C."/>
        </authorList>
    </citation>
    <scope>NUCLEOTIDE SEQUENCE [LARGE SCALE GENOMIC DNA]</scope>
    <source>
        <strain evidence="16">Aust/SA/Brooklyn Park/05-2016</strain>
        <strain evidence="15">Aust/SA/Echunga/05-2016</strain>
        <strain evidence="14">Aust/SA/Kangarilla/09-2015</strain>
        <strain evidence="13">Aust/SA/Monarto Zoo/11-2013</strain>
    </source>
</reference>
<dbReference type="GO" id="GO:0039663">
    <property type="term" value="P:membrane fusion involved in viral entry into host cell"/>
    <property type="evidence" value="ECO:0007669"/>
    <property type="project" value="UniProtKB-KW"/>
</dbReference>
<dbReference type="GO" id="GO:0046718">
    <property type="term" value="P:symbiont entry into host cell"/>
    <property type="evidence" value="ECO:0007669"/>
    <property type="project" value="UniProtKB-KW"/>
</dbReference>
<keyword evidence="9 12" id="KW-0472">Membrane</keyword>
<evidence type="ECO:0000256" key="5">
    <source>
        <dbReference type="ARBA" id="ARBA00022692"/>
    </source>
</evidence>
<dbReference type="Proteomes" id="UP000293298">
    <property type="component" value="Segment"/>
</dbReference>
<comment type="subcellular location">
    <subcellularLocation>
        <location evidence="2">Virion membrane</location>
        <topology evidence="2">Single-pass membrane protein</topology>
    </subcellularLocation>
</comment>
<keyword evidence="3" id="KW-1168">Fusion of virus membrane with host membrane</keyword>
<comment type="function">
    <text evidence="1">Envelope protein required for virus entry into host cell and for cell-cell fusion (syncytium formation).</text>
</comment>
<evidence type="ECO:0000313" key="15">
    <source>
        <dbReference type="EMBL" id="QAV42203.1"/>
    </source>
</evidence>
<keyword evidence="4" id="KW-1162">Viral penetration into host cytoplasm</keyword>
<dbReference type="Proteomes" id="UP000291566">
    <property type="component" value="Segment"/>
</dbReference>
<dbReference type="InterPro" id="IPR007664">
    <property type="entry name" value="Poxvirus_A28"/>
</dbReference>
<dbReference type="EMBL" id="MK388139">
    <property type="protein sequence ID" value="QAV42203.1"/>
    <property type="molecule type" value="Genomic_DNA"/>
</dbReference>
<evidence type="ECO:0000256" key="12">
    <source>
        <dbReference type="SAM" id="Phobius"/>
    </source>
</evidence>
<evidence type="ECO:0000256" key="6">
    <source>
        <dbReference type="ARBA" id="ARBA00022844"/>
    </source>
</evidence>
<organism evidence="16 19">
    <name type="scientific">Myxoma virus</name>
    <dbReference type="NCBI Taxonomy" id="10273"/>
    <lineage>
        <taxon>Viruses</taxon>
        <taxon>Varidnaviria</taxon>
        <taxon>Bamfordvirae</taxon>
        <taxon>Nucleocytoviricota</taxon>
        <taxon>Pokkesviricetes</taxon>
        <taxon>Chitovirales</taxon>
        <taxon>Poxviridae</taxon>
        <taxon>Chordopoxvirinae</taxon>
        <taxon>Leporipoxvirus</taxon>
        <taxon>Leporipoxvirus myxoma</taxon>
    </lineage>
</organism>
<dbReference type="Proteomes" id="UP000293012">
    <property type="component" value="Segment"/>
</dbReference>
<evidence type="ECO:0000313" key="16">
    <source>
        <dbReference type="EMBL" id="QAV42372.1"/>
    </source>
</evidence>
<evidence type="ECO:0000256" key="11">
    <source>
        <dbReference type="ARBA" id="ARBA00023296"/>
    </source>
</evidence>
<evidence type="ECO:0000313" key="17">
    <source>
        <dbReference type="Proteomes" id="UP000291100"/>
    </source>
</evidence>
<evidence type="ECO:0000313" key="14">
    <source>
        <dbReference type="EMBL" id="QAV41696.1"/>
    </source>
</evidence>
<keyword evidence="8 12" id="KW-1133">Transmembrane helix</keyword>
<name>A0A481NPC0_9POXV</name>
<dbReference type="GO" id="GO:0055036">
    <property type="term" value="C:virion membrane"/>
    <property type="evidence" value="ECO:0007669"/>
    <property type="project" value="UniProtKB-SubCell"/>
</dbReference>
<dbReference type="EMBL" id="MK388140">
    <property type="protein sequence ID" value="QAV42372.1"/>
    <property type="molecule type" value="Genomic_DNA"/>
</dbReference>
<evidence type="ECO:0000256" key="7">
    <source>
        <dbReference type="ARBA" id="ARBA00022921"/>
    </source>
</evidence>
<evidence type="ECO:0000256" key="10">
    <source>
        <dbReference type="ARBA" id="ARBA00023157"/>
    </source>
</evidence>
<dbReference type="Proteomes" id="UP000291100">
    <property type="component" value="Genome"/>
</dbReference>
<dbReference type="GO" id="GO:0019031">
    <property type="term" value="C:viral envelope"/>
    <property type="evidence" value="ECO:0007669"/>
    <property type="project" value="InterPro"/>
</dbReference>
<gene>
    <name evidence="16" type="primary">m116L</name>
</gene>
<keyword evidence="5 12" id="KW-0812">Transmembrane</keyword>
<evidence type="ECO:0000256" key="3">
    <source>
        <dbReference type="ARBA" id="ARBA00022506"/>
    </source>
</evidence>
<accession>A0A481NPC0</accession>
<dbReference type="EMBL" id="MK388136">
    <property type="protein sequence ID" value="QAV41696.1"/>
    <property type="molecule type" value="Genomic_DNA"/>
</dbReference>
<evidence type="ECO:0000256" key="4">
    <source>
        <dbReference type="ARBA" id="ARBA00022595"/>
    </source>
</evidence>
<evidence type="ECO:0000313" key="13">
    <source>
        <dbReference type="EMBL" id="QAV37978.1"/>
    </source>
</evidence>
<evidence type="ECO:0000256" key="2">
    <source>
        <dbReference type="ARBA" id="ARBA00004381"/>
    </source>
</evidence>
<keyword evidence="7" id="KW-0426">Late protein</keyword>
<feature type="transmembrane region" description="Helical" evidence="12">
    <location>
        <begin position="6"/>
        <end position="30"/>
    </location>
</feature>
<evidence type="ECO:0000256" key="1">
    <source>
        <dbReference type="ARBA" id="ARBA00004039"/>
    </source>
</evidence>
<keyword evidence="11" id="KW-1160">Virus entry into host cell</keyword>
<evidence type="ECO:0000256" key="8">
    <source>
        <dbReference type="ARBA" id="ARBA00022989"/>
    </source>
</evidence>
<evidence type="ECO:0000313" key="18">
    <source>
        <dbReference type="Proteomes" id="UP000291566"/>
    </source>
</evidence>
<evidence type="ECO:0000313" key="19">
    <source>
        <dbReference type="Proteomes" id="UP000293298"/>
    </source>
</evidence>
<protein>
    <submittedName>
        <fullName evidence="16">M116L</fullName>
    </submittedName>
</protein>
<dbReference type="EMBL" id="MK388114">
    <property type="protein sequence ID" value="QAV37978.1"/>
    <property type="molecule type" value="Genomic_DNA"/>
</dbReference>
<keyword evidence="10" id="KW-1015">Disulfide bond</keyword>